<evidence type="ECO:0000259" key="2">
    <source>
        <dbReference type="Pfam" id="PF01979"/>
    </source>
</evidence>
<proteinExistence type="predicted"/>
<dbReference type="EMBL" id="CP036501">
    <property type="protein sequence ID" value="UZP74913.1"/>
    <property type="molecule type" value="Genomic_DNA"/>
</dbReference>
<reference evidence="3 4" key="1">
    <citation type="submission" date="2019-02" db="EMBL/GenBank/DDBJ databases">
        <title>Halieaceae_genomes.</title>
        <authorList>
            <person name="Li S.-H."/>
        </authorList>
    </citation>
    <scope>NUCLEOTIDE SEQUENCE [LARGE SCALE GENOMIC DNA]</scope>
    <source>
        <strain evidence="3 4">JH123</strain>
    </source>
</reference>
<dbReference type="Gene3D" id="2.30.40.10">
    <property type="entry name" value="Urease, subunit C, domain 1"/>
    <property type="match status" value="1"/>
</dbReference>
<accession>A0ABY6Q9M2</accession>
<dbReference type="PANTHER" id="PTHR43135">
    <property type="entry name" value="ALPHA-D-RIBOSE 1-METHYLPHOSPHONATE 5-TRIPHOSPHATE DIPHOSPHATASE"/>
    <property type="match status" value="1"/>
</dbReference>
<dbReference type="Proteomes" id="UP001317963">
    <property type="component" value="Chromosome"/>
</dbReference>
<name>A0ABY6Q9M2_9GAMM</name>
<dbReference type="InterPro" id="IPR011059">
    <property type="entry name" value="Metal-dep_hydrolase_composite"/>
</dbReference>
<protein>
    <submittedName>
        <fullName evidence="3">Amidohydrolase</fullName>
    </submittedName>
</protein>
<feature type="signal peptide" evidence="1">
    <location>
        <begin position="1"/>
        <end position="16"/>
    </location>
</feature>
<evidence type="ECO:0000313" key="4">
    <source>
        <dbReference type="Proteomes" id="UP001317963"/>
    </source>
</evidence>
<keyword evidence="4" id="KW-1185">Reference proteome</keyword>
<dbReference type="RefSeq" id="WP_279241374.1">
    <property type="nucleotide sequence ID" value="NZ_CP036501.1"/>
</dbReference>
<dbReference type="Pfam" id="PF01979">
    <property type="entry name" value="Amidohydro_1"/>
    <property type="match status" value="1"/>
</dbReference>
<dbReference type="Gene3D" id="3.20.20.140">
    <property type="entry name" value="Metal-dependent hydrolases"/>
    <property type="match status" value="1"/>
</dbReference>
<feature type="domain" description="Amidohydrolase-related" evidence="2">
    <location>
        <begin position="271"/>
        <end position="369"/>
    </location>
</feature>
<dbReference type="InterPro" id="IPR006680">
    <property type="entry name" value="Amidohydro-rel"/>
</dbReference>
<dbReference type="PANTHER" id="PTHR43135:SF3">
    <property type="entry name" value="ALPHA-D-RIBOSE 1-METHYLPHOSPHONATE 5-TRIPHOSPHATE DIPHOSPHATASE"/>
    <property type="match status" value="1"/>
</dbReference>
<sequence>MKRLLIGLLIAPSAFADSVLVTNANLMSMGPLGTQHGVSVLIEDDVIADIGTNITTVADTVIDANGAIVTPALFAGATATGLVEVNAVRESADGSMSDTKDNTVQVGFDVRDAYSPMSSVVGVTRVEGFGYSLLMASGGQYSVAGRGSLVDFDGGFESFNGSDVLFVDVGGYAADKVGGSRAAHWMLLDGIMADLKRRSSEREYLSQSGKEHLKDLTKNGVFVFSANRAADIRKVISFSNEYRLNSVITGGREAWLLADELAAADIPVMVNGLDNLPSNFDALGSRLDNAALLHDAGVQVLFTSGETHNARKVRQGAGAAVAHGMPHEAAVEAMTTTPSRVFGGRVRALEVGNRADMVIWSGDPLEVTSYATSVILKGEVTSMATRQSKLLERYLPEDAGLGRAYINR</sequence>
<organism evidence="3 4">
    <name type="scientific">Candidatus Paraluminiphilus aquimaris</name>
    <dbReference type="NCBI Taxonomy" id="2518994"/>
    <lineage>
        <taxon>Bacteria</taxon>
        <taxon>Pseudomonadati</taxon>
        <taxon>Pseudomonadota</taxon>
        <taxon>Gammaproteobacteria</taxon>
        <taxon>Cellvibrionales</taxon>
        <taxon>Halieaceae</taxon>
        <taxon>Candidatus Paraluminiphilus</taxon>
    </lineage>
</organism>
<evidence type="ECO:0000256" key="1">
    <source>
        <dbReference type="SAM" id="SignalP"/>
    </source>
</evidence>
<keyword evidence="1" id="KW-0732">Signal</keyword>
<dbReference type="SUPFAM" id="SSF51338">
    <property type="entry name" value="Composite domain of metallo-dependent hydrolases"/>
    <property type="match status" value="1"/>
</dbReference>
<evidence type="ECO:0000313" key="3">
    <source>
        <dbReference type="EMBL" id="UZP74913.1"/>
    </source>
</evidence>
<dbReference type="InterPro" id="IPR051781">
    <property type="entry name" value="Metallo-dep_Hydrolase"/>
</dbReference>
<gene>
    <name evidence="3" type="ORF">E0F26_09265</name>
</gene>
<feature type="chain" id="PRO_5047076544" evidence="1">
    <location>
        <begin position="17"/>
        <end position="408"/>
    </location>
</feature>